<gene>
    <name evidence="4" type="ORF">E8K88_04835</name>
</gene>
<accession>A0A4S5BZ33</accession>
<sequence>MPSSQLTAPPQTHRPIRTALRWLWRLVLALVILVLICIGVLYAWVVPRLDEWRPELVAYLQQKTGLEIQIEALQASHSPNGLPVLEIQNARITRAQAPWQVSMAKAQLGLSWQLLRGQPLGNILIDQPQLQWRGALDQAAPASATPTSTNAPTADHAALAQTWQWLLEQPSIRIANGSVQWHSTSPSPTESTQETESSWQISQIDLELSYSPLRDLHRLELQMQAPQLMAAPVELQLEGQDWGRWAEGWPALSSASGSWRLKLEQLDLAALSQLLVQFPTLQAWPTIQQGLLSLRSQGQLTNGDLRPATFEIDADKLLWPLNEQTPLELTQMRLAGSLQTQGLSPVSALPRTRWQLELQPSQFKTGTSTWRSEALQLALTSAARPSHTGTKAQPGMAWPEQGIEVLAASLTSPGLDLGALSALLQASFGSTSAAPQEANLEDNVAASTWPMATAQRLGQWQQQLANWQPSGQLQDIHIGWQAPEKPAQERDAAAGPTWPWTVSARLKQLSIGAAHTSTSNTTAVPLGIHNLSGQIDSSPAGGSAALQIDNGSVQLPTVFDAGPIEIDRLRTELQWTLAQDGGVAVKIELPELATPDAAGSATILWRTSSPAEIQTLTEQTGRPAHALPGFLDLNAELARADATAVWRYLPHSIPADVRHYVQEAILGGRAKRAEFEVRGDLTHFPFDARARDPATQRYPATAAEPGKTPASNQTEAATPPRELFRISADLEQVQFRYVPHYLLGSVTPALSWPDLQGVNARLEFIGNRMDLAVQSAQLQAAPKVRVSNGKAWIDDLMHAQVGVDVRAAGPLADQLRVLSSTPVARMTDHAMDNLQGTGNAAFRLQLDIPLESAQANQIQVTGDVQLKDNALQWWPQVPRLSAVQGRVRFTDKGFAANGIQAQALGGPVTLDVAMADHVNGAPTQVRIDAQGQLSAQGLQQYAQQALGSARADQWLAALSGQTNYTLQVNTIGQRPFVSFDSSLQGLASSLPYPLDKAADAAQPLRLSHSSPDSTGLEQIQLTLGERIDARYQLRAAPAASDPQAADSRQPQSTTVATPELAVLSGQLLIGQFSADEKRLPGFIPNTFAAAPGDTRVQAIVAKDQWDAAEWLPWLMQAQSTQTKHAAASPDSDSQSWIEQLMPDVWYGHFDLLQWGKLRLHDAQIQAYQGISSNASIWTTHFKATETQGTLEYHPQYLEGTGLLRGNIDYLELPAHFGQDDAQAPGAAAEADTPPALEGLDTTDTQAESSALANVRHLPTVDIEIGRLLFANRDWGKVAMQAMNRVVNGHPSEWIINYLTIEVPEARLTAKGSWQDVRTHNGIYHLLSGRKKMDMQFTLEMLDAGRLLARMGMPGVLSAGNGKLNGRLSWHGSPLHLDIPSLNGDFSLDVAKGQFLKVNAGAGRLLGVMSLQALPRRLTLDFRDIFSEGFAFDFVRGDIHLATGVASTNNLQMKGVNAGVVLEGSANILQETQNITAVVVPELDAMTASLVATAINPAIGAGTFLAQFFFSKPLAEAAAQEFLIRGSWSDPIVERSSTRAAKPAALE</sequence>
<feature type="region of interest" description="Disordered" evidence="1">
    <location>
        <begin position="686"/>
        <end position="719"/>
    </location>
</feature>
<dbReference type="RefSeq" id="WP_136405513.1">
    <property type="nucleotide sequence ID" value="NZ_SSWX01000004.1"/>
</dbReference>
<comment type="caution">
    <text evidence="4">The sequence shown here is derived from an EMBL/GenBank/DDBJ whole genome shotgun (WGS) entry which is preliminary data.</text>
</comment>
<feature type="domain" description="YhdP central" evidence="3">
    <location>
        <begin position="16"/>
        <end position="687"/>
    </location>
</feature>
<dbReference type="PANTHER" id="PTHR38690">
    <property type="entry name" value="PROTEASE-RELATED"/>
    <property type="match status" value="1"/>
</dbReference>
<evidence type="ECO:0000313" key="5">
    <source>
        <dbReference type="Proteomes" id="UP000306236"/>
    </source>
</evidence>
<reference evidence="4 5" key="1">
    <citation type="submission" date="2019-04" db="EMBL/GenBank/DDBJ databases">
        <title>Lampropedia sp YIM MLB12 draf genome.</title>
        <authorList>
            <person name="Wang Y.-X."/>
        </authorList>
    </citation>
    <scope>NUCLEOTIDE SEQUENCE [LARGE SCALE GENOMIC DNA]</scope>
    <source>
        <strain evidence="4 5">YIM MLB12</strain>
    </source>
</reference>
<keyword evidence="2" id="KW-0472">Membrane</keyword>
<feature type="domain" description="YhdP central" evidence="3">
    <location>
        <begin position="722"/>
        <end position="1532"/>
    </location>
</feature>
<name>A0A4S5BZ33_9BURK</name>
<evidence type="ECO:0000256" key="1">
    <source>
        <dbReference type="SAM" id="MobiDB-lite"/>
    </source>
</evidence>
<dbReference type="Proteomes" id="UP000306236">
    <property type="component" value="Unassembled WGS sequence"/>
</dbReference>
<dbReference type="Pfam" id="PF13116">
    <property type="entry name" value="YhdP"/>
    <property type="match status" value="2"/>
</dbReference>
<dbReference type="PANTHER" id="PTHR38690:SF1">
    <property type="entry name" value="PROTEASE"/>
    <property type="match status" value="1"/>
</dbReference>
<protein>
    <recommendedName>
        <fullName evidence="3">YhdP central domain-containing protein</fullName>
    </recommendedName>
</protein>
<dbReference type="InterPro" id="IPR025263">
    <property type="entry name" value="YhdP_central"/>
</dbReference>
<dbReference type="InterPro" id="IPR011836">
    <property type="entry name" value="YhdP"/>
</dbReference>
<dbReference type="OrthoDB" id="8521382at2"/>
<evidence type="ECO:0000313" key="4">
    <source>
        <dbReference type="EMBL" id="THJ35316.1"/>
    </source>
</evidence>
<feature type="region of interest" description="Disordered" evidence="1">
    <location>
        <begin position="1035"/>
        <end position="1055"/>
    </location>
</feature>
<organism evidence="4 5">
    <name type="scientific">Lampropedia aestuarii</name>
    <dbReference type="NCBI Taxonomy" id="2562762"/>
    <lineage>
        <taxon>Bacteria</taxon>
        <taxon>Pseudomonadati</taxon>
        <taxon>Pseudomonadota</taxon>
        <taxon>Betaproteobacteria</taxon>
        <taxon>Burkholderiales</taxon>
        <taxon>Comamonadaceae</taxon>
        <taxon>Lampropedia</taxon>
    </lineage>
</organism>
<keyword evidence="2" id="KW-1133">Transmembrane helix</keyword>
<evidence type="ECO:0000256" key="2">
    <source>
        <dbReference type="SAM" id="Phobius"/>
    </source>
</evidence>
<dbReference type="EMBL" id="SSWX01000004">
    <property type="protein sequence ID" value="THJ35316.1"/>
    <property type="molecule type" value="Genomic_DNA"/>
</dbReference>
<keyword evidence="5" id="KW-1185">Reference proteome</keyword>
<feature type="compositionally biased region" description="Low complexity" evidence="1">
    <location>
        <begin position="1035"/>
        <end position="1049"/>
    </location>
</feature>
<evidence type="ECO:0000259" key="3">
    <source>
        <dbReference type="Pfam" id="PF13116"/>
    </source>
</evidence>
<proteinExistence type="predicted"/>
<feature type="transmembrane region" description="Helical" evidence="2">
    <location>
        <begin position="22"/>
        <end position="45"/>
    </location>
</feature>
<keyword evidence="2" id="KW-0812">Transmembrane</keyword>